<keyword evidence="1" id="KW-1133">Transmembrane helix</keyword>
<proteinExistence type="predicted"/>
<reference evidence="2 3" key="1">
    <citation type="journal article" date="2018" name="Mol. Plant">
        <title>The genome of Artemisia annua provides insight into the evolution of Asteraceae family and artemisinin biosynthesis.</title>
        <authorList>
            <person name="Shen Q."/>
            <person name="Zhang L."/>
            <person name="Liao Z."/>
            <person name="Wang S."/>
            <person name="Yan T."/>
            <person name="Shi P."/>
            <person name="Liu M."/>
            <person name="Fu X."/>
            <person name="Pan Q."/>
            <person name="Wang Y."/>
            <person name="Lv Z."/>
            <person name="Lu X."/>
            <person name="Zhang F."/>
            <person name="Jiang W."/>
            <person name="Ma Y."/>
            <person name="Chen M."/>
            <person name="Hao X."/>
            <person name="Li L."/>
            <person name="Tang Y."/>
            <person name="Lv G."/>
            <person name="Zhou Y."/>
            <person name="Sun X."/>
            <person name="Brodelius P.E."/>
            <person name="Rose J.K.C."/>
            <person name="Tang K."/>
        </authorList>
    </citation>
    <scope>NUCLEOTIDE SEQUENCE [LARGE SCALE GENOMIC DNA]</scope>
    <source>
        <strain evidence="3">cv. Huhao1</strain>
        <tissue evidence="2">Leaf</tissue>
    </source>
</reference>
<dbReference type="EMBL" id="PKPP01000145">
    <property type="protein sequence ID" value="PWA97089.1"/>
    <property type="molecule type" value="Genomic_DNA"/>
</dbReference>
<evidence type="ECO:0000313" key="2">
    <source>
        <dbReference type="EMBL" id="PWA97089.1"/>
    </source>
</evidence>
<feature type="transmembrane region" description="Helical" evidence="1">
    <location>
        <begin position="20"/>
        <end position="38"/>
    </location>
</feature>
<evidence type="ECO:0000256" key="1">
    <source>
        <dbReference type="SAM" id="Phobius"/>
    </source>
</evidence>
<organism evidence="2 3">
    <name type="scientific">Artemisia annua</name>
    <name type="common">Sweet wormwood</name>
    <dbReference type="NCBI Taxonomy" id="35608"/>
    <lineage>
        <taxon>Eukaryota</taxon>
        <taxon>Viridiplantae</taxon>
        <taxon>Streptophyta</taxon>
        <taxon>Embryophyta</taxon>
        <taxon>Tracheophyta</taxon>
        <taxon>Spermatophyta</taxon>
        <taxon>Magnoliopsida</taxon>
        <taxon>eudicotyledons</taxon>
        <taxon>Gunneridae</taxon>
        <taxon>Pentapetalae</taxon>
        <taxon>asterids</taxon>
        <taxon>campanulids</taxon>
        <taxon>Asterales</taxon>
        <taxon>Asteraceae</taxon>
        <taxon>Asteroideae</taxon>
        <taxon>Anthemideae</taxon>
        <taxon>Artemisiinae</taxon>
        <taxon>Artemisia</taxon>
    </lineage>
</organism>
<keyword evidence="3" id="KW-1185">Reference proteome</keyword>
<name>A0A2U1QGE6_ARTAN</name>
<protein>
    <submittedName>
        <fullName evidence="2">BI1-like protein</fullName>
    </submittedName>
</protein>
<dbReference type="Proteomes" id="UP000245207">
    <property type="component" value="Unassembled WGS sequence"/>
</dbReference>
<evidence type="ECO:0000313" key="3">
    <source>
        <dbReference type="Proteomes" id="UP000245207"/>
    </source>
</evidence>
<keyword evidence="1" id="KW-0812">Transmembrane</keyword>
<sequence length="76" mass="8067">MIFGVLRPLHVYQQKHPLNFVFLGLFTASLSLTVGVTCANTDGKIVLEALILTSAVVTSLTPTLSGHQGRARTSAS</sequence>
<gene>
    <name evidence="2" type="ORF">CTI12_AA032910</name>
</gene>
<dbReference type="OrthoDB" id="7933078at2759"/>
<dbReference type="AlphaFoldDB" id="A0A2U1QGE6"/>
<dbReference type="STRING" id="35608.A0A2U1QGE6"/>
<accession>A0A2U1QGE6</accession>
<comment type="caution">
    <text evidence="2">The sequence shown here is derived from an EMBL/GenBank/DDBJ whole genome shotgun (WGS) entry which is preliminary data.</text>
</comment>
<keyword evidence="1" id="KW-0472">Membrane</keyword>